<name>A0AA39YGU5_9PEZI</name>
<feature type="compositionally biased region" description="Basic and acidic residues" evidence="1">
    <location>
        <begin position="179"/>
        <end position="188"/>
    </location>
</feature>
<feature type="compositionally biased region" description="Basic and acidic residues" evidence="1">
    <location>
        <begin position="681"/>
        <end position="698"/>
    </location>
</feature>
<feature type="region of interest" description="Disordered" evidence="1">
    <location>
        <begin position="148"/>
        <end position="325"/>
    </location>
</feature>
<dbReference type="Proteomes" id="UP001175001">
    <property type="component" value="Unassembled WGS sequence"/>
</dbReference>
<feature type="compositionally biased region" description="Gly residues" evidence="1">
    <location>
        <begin position="282"/>
        <end position="292"/>
    </location>
</feature>
<organism evidence="2 3">
    <name type="scientific">Lasiodiplodia hormozganensis</name>
    <dbReference type="NCBI Taxonomy" id="869390"/>
    <lineage>
        <taxon>Eukaryota</taxon>
        <taxon>Fungi</taxon>
        <taxon>Dikarya</taxon>
        <taxon>Ascomycota</taxon>
        <taxon>Pezizomycotina</taxon>
        <taxon>Dothideomycetes</taxon>
        <taxon>Dothideomycetes incertae sedis</taxon>
        <taxon>Botryosphaeriales</taxon>
        <taxon>Botryosphaeriaceae</taxon>
        <taxon>Lasiodiplodia</taxon>
    </lineage>
</organism>
<dbReference type="EMBL" id="JAUJDW010000032">
    <property type="protein sequence ID" value="KAK0650790.1"/>
    <property type="molecule type" value="Genomic_DNA"/>
</dbReference>
<feature type="compositionally biased region" description="Basic residues" evidence="1">
    <location>
        <begin position="210"/>
        <end position="220"/>
    </location>
</feature>
<feature type="compositionally biased region" description="Low complexity" evidence="1">
    <location>
        <begin position="572"/>
        <end position="586"/>
    </location>
</feature>
<dbReference type="AlphaFoldDB" id="A0AA39YGU5"/>
<comment type="caution">
    <text evidence="2">The sequence shown here is derived from an EMBL/GenBank/DDBJ whole genome shotgun (WGS) entry which is preliminary data.</text>
</comment>
<feature type="compositionally biased region" description="Low complexity" evidence="1">
    <location>
        <begin position="99"/>
        <end position="113"/>
    </location>
</feature>
<evidence type="ECO:0000313" key="2">
    <source>
        <dbReference type="EMBL" id="KAK0650790.1"/>
    </source>
</evidence>
<feature type="region of interest" description="Disordered" evidence="1">
    <location>
        <begin position="439"/>
        <end position="597"/>
    </location>
</feature>
<feature type="compositionally biased region" description="Low complexity" evidence="1">
    <location>
        <begin position="544"/>
        <end position="564"/>
    </location>
</feature>
<proteinExistence type="predicted"/>
<feature type="compositionally biased region" description="Low complexity" evidence="1">
    <location>
        <begin position="504"/>
        <end position="529"/>
    </location>
</feature>
<gene>
    <name evidence="2" type="ORF">DIS24_g6486</name>
</gene>
<feature type="compositionally biased region" description="Low complexity" evidence="1">
    <location>
        <begin position="7"/>
        <end position="22"/>
    </location>
</feature>
<feature type="compositionally biased region" description="Polar residues" evidence="1">
    <location>
        <begin position="189"/>
        <end position="206"/>
    </location>
</feature>
<feature type="compositionally biased region" description="Low complexity" evidence="1">
    <location>
        <begin position="385"/>
        <end position="417"/>
    </location>
</feature>
<feature type="compositionally biased region" description="Low complexity" evidence="1">
    <location>
        <begin position="221"/>
        <end position="250"/>
    </location>
</feature>
<feature type="compositionally biased region" description="Low complexity" evidence="1">
    <location>
        <begin position="699"/>
        <end position="709"/>
    </location>
</feature>
<reference evidence="2" key="1">
    <citation type="submission" date="2023-06" db="EMBL/GenBank/DDBJ databases">
        <title>Multi-omics analyses reveal the molecular pathogenesis toolkit of Lasiodiplodia hormozganensis, a cross-kingdom pathogen.</title>
        <authorList>
            <person name="Felix C."/>
            <person name="Meneses R."/>
            <person name="Goncalves M.F.M."/>
            <person name="Tilleman L."/>
            <person name="Duarte A.S."/>
            <person name="Jorrin-Novo J.V."/>
            <person name="Van De Peer Y."/>
            <person name="Deforce D."/>
            <person name="Van Nieuwerburgh F."/>
            <person name="Esteves A.C."/>
            <person name="Alves A."/>
        </authorList>
    </citation>
    <scope>NUCLEOTIDE SEQUENCE</scope>
    <source>
        <strain evidence="2">CBS 339.90</strain>
    </source>
</reference>
<feature type="region of interest" description="Disordered" evidence="1">
    <location>
        <begin position="781"/>
        <end position="821"/>
    </location>
</feature>
<protein>
    <submittedName>
        <fullName evidence="2">Uncharacterized protein</fullName>
    </submittedName>
</protein>
<evidence type="ECO:0000256" key="1">
    <source>
        <dbReference type="SAM" id="MobiDB-lite"/>
    </source>
</evidence>
<sequence>MADSPISPTTKSPGSASSPSSSNHLFSRFRLTNPFASSATATTDGNSRRKSSTALPGSTSPDSPTFKMSSTNGGNKGGNGSRLPWRKDSVPVNHITPPATSASHSSNNASTTNLPLMTEDISSSATAGAEVGGFARTVKRTASAGSLGKIFGDRFGASKGSGQSTWQKARKRFSAGSADDTRRDEDASRGNSRPASSASGRLSRSNAMHGRGHGGGRKSSWRGSWGSSAASASTDKNNNNNNNSHISFSNTDVTDGADANPDPCGPHKGFRRRKTSTTLHGLVGGKGRGLGLGSSALAMTPTGSAEDGGEDRQQRPNTRDGVFTNSIAADAGGTTAVALNDGTPARKKSSSVSNAADSLARRIKIHRLKRSSSLDAKLFLGGSNGESNNNNGSSSNANNSSGSTTGGRPRSRSESASALLATPAKLIKYRPFLSIASGGSKGGGSNNHSTSIANNAHPNASTTALRRPSRTPSSESGFNLSVSGIETHGLLSSSPSGGGGIGVGIEPSTSTSAGATSPGLSGPTLLLPDTDSDEHHPQADTAPAAAASSSAESSRSRSSWSRLSLRIKRTRSNASGAADSAAGSRAPTLPELPPSENYLLGEFSIPEFEHVEGADGEIEWVEKGTGRVVQTIGKQTGTRRQDADAIRRVVENRRKIVVASDRAEEEEEEGRSSRSAAADGEQAKRTEIWVEEVKREQAADPAEAKAGAELSKEVASEAVAKDVESGASVREVDGGPSGSAGDGVPVIRSPSPRSLTPKPTPAQLAAAHEITARGRAMLVEPGKRHDKIIPSQGSSVYSTQDTSPLTPPTSSGTPIPQDNDYAKDIETEIVDDRWVDYGPLNEVRLL</sequence>
<feature type="compositionally biased region" description="Low complexity" evidence="1">
    <location>
        <begin position="798"/>
        <end position="816"/>
    </location>
</feature>
<feature type="compositionally biased region" description="Polar residues" evidence="1">
    <location>
        <begin position="52"/>
        <end position="71"/>
    </location>
</feature>
<feature type="compositionally biased region" description="Polar residues" evidence="1">
    <location>
        <begin position="452"/>
        <end position="484"/>
    </location>
</feature>
<feature type="region of interest" description="Disordered" evidence="1">
    <location>
        <begin position="1"/>
        <end position="114"/>
    </location>
</feature>
<feature type="compositionally biased region" description="Polar residues" evidence="1">
    <location>
        <begin position="34"/>
        <end position="45"/>
    </location>
</feature>
<feature type="region of interest" description="Disordered" evidence="1">
    <location>
        <begin position="384"/>
        <end position="417"/>
    </location>
</feature>
<evidence type="ECO:0000313" key="3">
    <source>
        <dbReference type="Proteomes" id="UP001175001"/>
    </source>
</evidence>
<accession>A0AA39YGU5</accession>
<feature type="compositionally biased region" description="Basic and acidic residues" evidence="1">
    <location>
        <begin position="710"/>
        <end position="724"/>
    </location>
</feature>
<keyword evidence="3" id="KW-1185">Reference proteome</keyword>
<feature type="region of interest" description="Disordered" evidence="1">
    <location>
        <begin position="659"/>
        <end position="764"/>
    </location>
</feature>